<reference evidence="7" key="2">
    <citation type="journal article" date="2020" name="Microorganisms">
        <title>Osmotic Adaptation and Compatible Solute Biosynthesis of Phototrophic Bacteria as Revealed from Genome Analyses.</title>
        <authorList>
            <person name="Imhoff J.F."/>
            <person name="Rahn T."/>
            <person name="Kunzel S."/>
            <person name="Keller A."/>
            <person name="Neulinger S.C."/>
        </authorList>
    </citation>
    <scope>NUCLEOTIDE SEQUENCE</scope>
    <source>
        <strain evidence="7">LMG 28126</strain>
    </source>
</reference>
<proteinExistence type="predicted"/>
<evidence type="ECO:0000256" key="5">
    <source>
        <dbReference type="SAM" id="SignalP"/>
    </source>
</evidence>
<feature type="domain" description="Translocation and assembly module TamB C-terminal" evidence="6">
    <location>
        <begin position="1125"/>
        <end position="1473"/>
    </location>
</feature>
<evidence type="ECO:0000313" key="8">
    <source>
        <dbReference type="Proteomes" id="UP000706333"/>
    </source>
</evidence>
<evidence type="ECO:0000256" key="1">
    <source>
        <dbReference type="ARBA" id="ARBA00004167"/>
    </source>
</evidence>
<protein>
    <recommendedName>
        <fullName evidence="6">Translocation and assembly module TamB C-terminal domain-containing protein</fullName>
    </recommendedName>
</protein>
<organism evidence="7 8">
    <name type="scientific">Rhodobaculum claviforme</name>
    <dbReference type="NCBI Taxonomy" id="1549854"/>
    <lineage>
        <taxon>Bacteria</taxon>
        <taxon>Pseudomonadati</taxon>
        <taxon>Pseudomonadota</taxon>
        <taxon>Alphaproteobacteria</taxon>
        <taxon>Rhodobacterales</taxon>
        <taxon>Paracoccaceae</taxon>
        <taxon>Rhodobaculum</taxon>
    </lineage>
</organism>
<dbReference type="EMBL" id="NHSD01000334">
    <property type="protein sequence ID" value="MBK5928952.1"/>
    <property type="molecule type" value="Genomic_DNA"/>
</dbReference>
<feature type="chain" id="PRO_5037863713" description="Translocation and assembly module TamB C-terminal domain-containing protein" evidence="5">
    <location>
        <begin position="28"/>
        <end position="1473"/>
    </location>
</feature>
<comment type="subcellular location">
    <subcellularLocation>
        <location evidence="1">Membrane</location>
        <topology evidence="1">Single-pass membrane protein</topology>
    </subcellularLocation>
</comment>
<name>A0A934WKG1_9RHOB</name>
<comment type="caution">
    <text evidence="7">The sequence shown here is derived from an EMBL/GenBank/DDBJ whole genome shotgun (WGS) entry which is preliminary data.</text>
</comment>
<evidence type="ECO:0000259" key="6">
    <source>
        <dbReference type="Pfam" id="PF04357"/>
    </source>
</evidence>
<gene>
    <name evidence="7" type="ORF">CCR87_16700</name>
</gene>
<dbReference type="InterPro" id="IPR007452">
    <property type="entry name" value="TamB_C"/>
</dbReference>
<dbReference type="GO" id="GO:0005886">
    <property type="term" value="C:plasma membrane"/>
    <property type="evidence" value="ECO:0007669"/>
    <property type="project" value="InterPro"/>
</dbReference>
<evidence type="ECO:0000256" key="3">
    <source>
        <dbReference type="ARBA" id="ARBA00022989"/>
    </source>
</evidence>
<keyword evidence="4" id="KW-0472">Membrane</keyword>
<dbReference type="RefSeq" id="WP_201158716.1">
    <property type="nucleotide sequence ID" value="NZ_NHSD01000334.1"/>
</dbReference>
<evidence type="ECO:0000313" key="7">
    <source>
        <dbReference type="EMBL" id="MBK5928952.1"/>
    </source>
</evidence>
<evidence type="ECO:0000256" key="4">
    <source>
        <dbReference type="ARBA" id="ARBA00023136"/>
    </source>
</evidence>
<keyword evidence="3" id="KW-1133">Transmembrane helix</keyword>
<dbReference type="Proteomes" id="UP000706333">
    <property type="component" value="Unassembled WGS sequence"/>
</dbReference>
<keyword evidence="5" id="KW-0732">Signal</keyword>
<reference evidence="7" key="1">
    <citation type="submission" date="2017-05" db="EMBL/GenBank/DDBJ databases">
        <authorList>
            <person name="Imhoff J.F."/>
            <person name="Rahn T."/>
            <person name="Kuenzel S."/>
            <person name="Neulinger S.C."/>
        </authorList>
    </citation>
    <scope>NUCLEOTIDE SEQUENCE</scope>
    <source>
        <strain evidence="7">LMG 28126</strain>
    </source>
</reference>
<sequence length="1473" mass="152082">MRRFTPRTLAAPLALATAFAAPAPLWAEDENFLTRLLQDQLSDAGREVRIRGFSGALSSRATIAELTIADDDGVWLTLRGAELDWNRGALFRRALQVNALSADEIILERLPDTGPGDAPSPEATPFALPELPLSVDIGRIEAEVLRLGAPILGQEVTVRLSGAAQLSGGSGRTELDITRTDGAEGALRLEGSFSNTSRELALDLSLREGPAGIVAGALGLPGAPSLGLEVAGAGPLSDFSADIALETDGAPRLTGGVVLARDAQDAQTFRVDIDGDMRPLFMPAYRDFFGAQARLAVAGRQRDDGGLVLSQIDLTTAQLRLEGGLSLGASGIPERVALTGRVAAADGGPVLLPLAGDPTTIDGLDLVVDFDAARSEDWSADITLRGLERPDLVAAQVALTGGGRLGDDPRRADGALRLVADGLAPADPALAEALGTRVTAAMRIDWREGTPLRIEDLRLEGAGYGLVGRATIDGQTVAGDVEARLDDMARFSGLAGRPLSGGARARIDGTAEVLDGAFDARIDVTGTDLTAGIDEVDRLLAGTARIAGGMRRDGDGTTLDALSVTAQGFTAQADGVLRSADSDLTVTVEFADIGVLGPEYGGALRADARLVGAGDLQRLEVDATGRDITTGLAELNGLLAGESRIGVRASLGAGVVFLDRASLTATTLELEAEGRLGAAGSDLSARLDFTDLGVLGPGWSGGLGAQARLLEEGGTRRLRLEAEGRDLAAGQPQIDGLLAGDSRIDLDAVQEADALDIARFDLTTERGLEARAAGRIAPERSDFEGRVRLADLAVLGPGLGGQFVAEGSVTDEGGAQQLRALATATDIAVGVAEVDRLLAGQTSIDIAAALREGVVTLEALRLASATGLSATATGRMQGDDITLDADAVLANLGVLRPDLSGRIATEARFRAEGARRTLDLAADGQDITTGIFEIDRLLRGTARISLQAEQLGERLRVRAARLTTPLLSAQADATVDGTSRRLELQARLADLGTLVPGFGGPATVQGTITDADAAAQRYAIDLRGTGPGGIDARVTGQMGRDLTAALAVNGTANLALVNRFADPLNLQGPVRFDLRLDGPPGLEALSGTVATTGARLVVPQAGLTLEGIGANIDLGRGQVSVDARAQVQGGGSITAGGTIGLGAGLPAALRIDLAGARLTDRRIYETRVSGGVSIDGPLTGGGRISGALSLAETEVRIPSTGLGVGGYTPPGIVHVGESGPARLTRLRAGINGDAETAETGGNPFALDVTLSSPNRLFIRGRGLDAEMGGELRLTGTTARVIPAGEFALIRGRLDILGRRFTLSEGAARMTGRFVPFITMTATTQTDGVNASILVEGEANDLGISFQSVPDLPEEEVVALILFGRGLDRLSPFQAAQLASAVATLAGRGGEGVVGNLRQGFGLDDLDVSTTDDGLAALRVGRYLTENIYTDVTVDSEGRSEVSINLDVSRSVTVRGRTDTEGRSGVGVFFERDY</sequence>
<dbReference type="PANTHER" id="PTHR36985:SF1">
    <property type="entry name" value="TRANSLOCATION AND ASSEMBLY MODULE SUBUNIT TAMB"/>
    <property type="match status" value="1"/>
</dbReference>
<keyword evidence="2" id="KW-0812">Transmembrane</keyword>
<evidence type="ECO:0000256" key="2">
    <source>
        <dbReference type="ARBA" id="ARBA00022692"/>
    </source>
</evidence>
<dbReference type="GO" id="GO:0009306">
    <property type="term" value="P:protein secretion"/>
    <property type="evidence" value="ECO:0007669"/>
    <property type="project" value="InterPro"/>
</dbReference>
<accession>A0A934WKG1</accession>
<dbReference type="PANTHER" id="PTHR36985">
    <property type="entry name" value="TRANSLOCATION AND ASSEMBLY MODULE SUBUNIT TAMB"/>
    <property type="match status" value="1"/>
</dbReference>
<dbReference type="Pfam" id="PF04357">
    <property type="entry name" value="TamB"/>
    <property type="match status" value="1"/>
</dbReference>
<dbReference type="GO" id="GO:0097347">
    <property type="term" value="C:TAM protein secretion complex"/>
    <property type="evidence" value="ECO:0007669"/>
    <property type="project" value="TreeGrafter"/>
</dbReference>
<keyword evidence="8" id="KW-1185">Reference proteome</keyword>
<feature type="signal peptide" evidence="5">
    <location>
        <begin position="1"/>
        <end position="27"/>
    </location>
</feature>